<evidence type="ECO:0000313" key="2">
    <source>
        <dbReference type="Proteomes" id="UP001519311"/>
    </source>
</evidence>
<dbReference type="RefSeq" id="WP_124280190.1">
    <property type="nucleotide sequence ID" value="NZ_BMWJ01000007.1"/>
</dbReference>
<proteinExistence type="predicted"/>
<dbReference type="GeneID" id="97346735"/>
<dbReference type="InterPro" id="IPR019587">
    <property type="entry name" value="Polyketide_cyclase/dehydratase"/>
</dbReference>
<comment type="caution">
    <text evidence="1">The sequence shown here is derived from an EMBL/GenBank/DDBJ whole genome shotgun (WGS) entry which is preliminary data.</text>
</comment>
<dbReference type="EMBL" id="JAGINS010000002">
    <property type="protein sequence ID" value="MBP2363834.1"/>
    <property type="molecule type" value="Genomic_DNA"/>
</dbReference>
<keyword evidence="2" id="KW-1185">Reference proteome</keyword>
<dbReference type="CDD" id="cd07812">
    <property type="entry name" value="SRPBCC"/>
    <property type="match status" value="1"/>
</dbReference>
<name>A0ABS4VJR9_9ACTN</name>
<dbReference type="Proteomes" id="UP001519311">
    <property type="component" value="Unassembled WGS sequence"/>
</dbReference>
<accession>A0ABS4VJR9</accession>
<evidence type="ECO:0000313" key="1">
    <source>
        <dbReference type="EMBL" id="MBP2363834.1"/>
    </source>
</evidence>
<dbReference type="Gene3D" id="3.30.530.20">
    <property type="match status" value="1"/>
</dbReference>
<dbReference type="InterPro" id="IPR023393">
    <property type="entry name" value="START-like_dom_sf"/>
</dbReference>
<reference evidence="1 2" key="1">
    <citation type="submission" date="2021-03" db="EMBL/GenBank/DDBJ databases">
        <title>Sequencing the genomes of 1000 actinobacteria strains.</title>
        <authorList>
            <person name="Klenk H.-P."/>
        </authorList>
    </citation>
    <scope>NUCLEOTIDE SEQUENCE [LARGE SCALE GENOMIC DNA]</scope>
    <source>
        <strain evidence="1 2">DSM 40843</strain>
    </source>
</reference>
<gene>
    <name evidence="1" type="ORF">JOF59_006326</name>
</gene>
<dbReference type="SUPFAM" id="SSF55961">
    <property type="entry name" value="Bet v1-like"/>
    <property type="match status" value="1"/>
</dbReference>
<protein>
    <submittedName>
        <fullName evidence="1">Uncharacterized protein YndB with AHSA1/START domain</fullName>
    </submittedName>
</protein>
<organism evidence="1 2">
    <name type="scientific">Streptomyces clavifer</name>
    <dbReference type="NCBI Taxonomy" id="68188"/>
    <lineage>
        <taxon>Bacteria</taxon>
        <taxon>Bacillati</taxon>
        <taxon>Actinomycetota</taxon>
        <taxon>Actinomycetes</taxon>
        <taxon>Kitasatosporales</taxon>
        <taxon>Streptomycetaceae</taxon>
        <taxon>Streptomyces</taxon>
    </lineage>
</organism>
<dbReference type="Pfam" id="PF10604">
    <property type="entry name" value="Polyketide_cyc2"/>
    <property type="match status" value="1"/>
</dbReference>
<sequence length="152" mass="17053">MAVRHKLVRRSTDAVWAVLSDGERYDRWVVGTAESHPAEGRWPEVGSTIAYRVRIGPFELDNETVVRRCEPPRILELEVNSGWLGTARVAIDVRPWGDDTLLIVDEHPLRGVGATLHNVAFEAVIQLRHRAMLNRLAELCEDGRTEPSPAKG</sequence>